<reference evidence="3" key="2">
    <citation type="submission" date="2015-01" db="EMBL/GenBank/DDBJ databases">
        <title>Evolutionary Origins and Diversification of the Mycorrhizal Mutualists.</title>
        <authorList>
            <consortium name="DOE Joint Genome Institute"/>
            <consortium name="Mycorrhizal Genomics Consortium"/>
            <person name="Kohler A."/>
            <person name="Kuo A."/>
            <person name="Nagy L.G."/>
            <person name="Floudas D."/>
            <person name="Copeland A."/>
            <person name="Barry K.W."/>
            <person name="Cichocki N."/>
            <person name="Veneault-Fourrey C."/>
            <person name="LaButti K."/>
            <person name="Lindquist E.A."/>
            <person name="Lipzen A."/>
            <person name="Lundell T."/>
            <person name="Morin E."/>
            <person name="Murat C."/>
            <person name="Riley R."/>
            <person name="Ohm R."/>
            <person name="Sun H."/>
            <person name="Tunlid A."/>
            <person name="Henrissat B."/>
            <person name="Grigoriev I.V."/>
            <person name="Hibbett D.S."/>
            <person name="Martin F."/>
        </authorList>
    </citation>
    <scope>NUCLEOTIDE SEQUENCE [LARGE SCALE GENOMIC DNA]</scope>
    <source>
        <strain evidence="3">MUT 4182</strain>
    </source>
</reference>
<reference evidence="2 3" key="1">
    <citation type="submission" date="2014-04" db="EMBL/GenBank/DDBJ databases">
        <authorList>
            <consortium name="DOE Joint Genome Institute"/>
            <person name="Kuo A."/>
            <person name="Girlanda M."/>
            <person name="Perotto S."/>
            <person name="Kohler A."/>
            <person name="Nagy L.G."/>
            <person name="Floudas D."/>
            <person name="Copeland A."/>
            <person name="Barry K.W."/>
            <person name="Cichocki N."/>
            <person name="Veneault-Fourrey C."/>
            <person name="LaButti K."/>
            <person name="Lindquist E.A."/>
            <person name="Lipzen A."/>
            <person name="Lundell T."/>
            <person name="Morin E."/>
            <person name="Murat C."/>
            <person name="Sun H."/>
            <person name="Tunlid A."/>
            <person name="Henrissat B."/>
            <person name="Grigoriev I.V."/>
            <person name="Hibbett D.S."/>
            <person name="Martin F."/>
            <person name="Nordberg H.P."/>
            <person name="Cantor M.N."/>
            <person name="Hua S.X."/>
        </authorList>
    </citation>
    <scope>NUCLEOTIDE SEQUENCE [LARGE SCALE GENOMIC DNA]</scope>
    <source>
        <strain evidence="2 3">MUT 4182</strain>
    </source>
</reference>
<evidence type="ECO:0000313" key="2">
    <source>
        <dbReference type="EMBL" id="KIO15455.1"/>
    </source>
</evidence>
<keyword evidence="3" id="KW-1185">Reference proteome</keyword>
<dbReference type="HOGENOM" id="CLU_041710_0_0_1"/>
<protein>
    <submittedName>
        <fullName evidence="2">Uncharacterized protein</fullName>
    </submittedName>
</protein>
<sequence length="318" mass="34479">MSAIIGPFTAEDYEFRHGSPIFTPEDLEPSLGSTEWPSGGGAPSTAQRSASPRPTKPPSTQFAPTFTTLANASALSQKLLPTSQVEAEVLAVRKVQREKGQDVQATRSRHTHRFVPQTTLITQPPTREQIKGRNKWWEMGGNLKSTKRHFRREAVDYDNPNSDYCNVEEFGEKAGSLKRGGANKWRQPPPKHNSSKQVHGSKKASENQSIPGQQTLEPAPFSTATDAFKYDGRTLSSTSTGAAQAPLATARQPLGSLDLNILLDVEASASLQAGDAEDSDGVDGSSQEDGVQDPKPETSLWFGGIVFPRSQSQSPDQH</sequence>
<evidence type="ECO:0000313" key="3">
    <source>
        <dbReference type="Proteomes" id="UP000054248"/>
    </source>
</evidence>
<dbReference type="AlphaFoldDB" id="A0A0C3PMA8"/>
<dbReference type="OrthoDB" id="3267780at2759"/>
<accession>A0A0C3PMA8</accession>
<proteinExistence type="predicted"/>
<feature type="compositionally biased region" description="Polar residues" evidence="1">
    <location>
        <begin position="44"/>
        <end position="64"/>
    </location>
</feature>
<feature type="compositionally biased region" description="Polar residues" evidence="1">
    <location>
        <begin position="309"/>
        <end position="318"/>
    </location>
</feature>
<dbReference type="EMBL" id="KN824060">
    <property type="protein sequence ID" value="KIO15455.1"/>
    <property type="molecule type" value="Genomic_DNA"/>
</dbReference>
<feature type="region of interest" description="Disordered" evidence="1">
    <location>
        <begin position="16"/>
        <end position="64"/>
    </location>
</feature>
<evidence type="ECO:0000256" key="1">
    <source>
        <dbReference type="SAM" id="MobiDB-lite"/>
    </source>
</evidence>
<dbReference type="Proteomes" id="UP000054248">
    <property type="component" value="Unassembled WGS sequence"/>
</dbReference>
<feature type="compositionally biased region" description="Polar residues" evidence="1">
    <location>
        <begin position="206"/>
        <end position="216"/>
    </location>
</feature>
<gene>
    <name evidence="2" type="ORF">M407DRAFT_34968</name>
</gene>
<feature type="region of interest" description="Disordered" evidence="1">
    <location>
        <begin position="272"/>
        <end position="318"/>
    </location>
</feature>
<organism evidence="2 3">
    <name type="scientific">Tulasnella calospora MUT 4182</name>
    <dbReference type="NCBI Taxonomy" id="1051891"/>
    <lineage>
        <taxon>Eukaryota</taxon>
        <taxon>Fungi</taxon>
        <taxon>Dikarya</taxon>
        <taxon>Basidiomycota</taxon>
        <taxon>Agaricomycotina</taxon>
        <taxon>Agaricomycetes</taxon>
        <taxon>Cantharellales</taxon>
        <taxon>Tulasnellaceae</taxon>
        <taxon>Tulasnella</taxon>
    </lineage>
</organism>
<feature type="region of interest" description="Disordered" evidence="1">
    <location>
        <begin position="175"/>
        <end position="245"/>
    </location>
</feature>
<name>A0A0C3PMA8_9AGAM</name>